<proteinExistence type="predicted"/>
<sequence length="150" mass="16804">MDSTNSKREFIKSALEANINRRAAVSLFDRFGGSSAVFEKQFQDAQHAVRAHGALKREAELGTLVRKAGQRFEALKRERSILRQPRDLPRVADIDALVDAVADLKEEVAVRLDALEENGEETPTHSSSKIKDTIVRWRLDDLPPVCPETP</sequence>
<name>A0A0N7GEM1_HHV8</name>
<protein>
    <submittedName>
        <fullName evidence="1">ORF35</fullName>
    </submittedName>
</protein>
<evidence type="ECO:0000313" key="1">
    <source>
        <dbReference type="EMBL" id="ALH44190.1"/>
    </source>
</evidence>
<organismHost>
    <name type="scientific">Homo sapiens</name>
    <name type="common">Human</name>
    <dbReference type="NCBI Taxonomy" id="9606"/>
</organismHost>
<gene>
    <name evidence="1" type="primary">ORF35</name>
</gene>
<reference evidence="1" key="1">
    <citation type="journal article" date="2015" name="J. Virol.">
        <title>Whole-Genome Sequencing of Kaposi's Sarcoma-Associated Herpesvirus from Zambian Kaposi's Sarcoma Biopsy Specimens Reveals Unique Viral Diversity.</title>
        <authorList>
            <person name="Olp L.N."/>
            <person name="Jeanniard A."/>
            <person name="Marimo C."/>
            <person name="West J.T."/>
            <person name="Wood C."/>
        </authorList>
    </citation>
    <scope>NUCLEOTIDE SEQUENCE</scope>
    <source>
        <strain evidence="1">ZM004</strain>
    </source>
</reference>
<dbReference type="EMBL" id="KT271453">
    <property type="protein sequence ID" value="ALH44190.1"/>
    <property type="molecule type" value="Genomic_DNA"/>
</dbReference>
<accession>A0A0N7GEM1</accession>
<dbReference type="Pfam" id="PF05852">
    <property type="entry name" value="DUF848"/>
    <property type="match status" value="1"/>
</dbReference>
<organism evidence="1">
    <name type="scientific">Human herpesvirus 8</name>
    <name type="common">HHV-8</name>
    <name type="synonym">Kaposi's sarcoma-associated herpesvirus</name>
    <dbReference type="NCBI Taxonomy" id="37296"/>
    <lineage>
        <taxon>Viruses</taxon>
        <taxon>Duplodnaviria</taxon>
        <taxon>Heunggongvirae</taxon>
        <taxon>Peploviricota</taxon>
        <taxon>Herviviricetes</taxon>
        <taxon>Herpesvirales</taxon>
        <taxon>Orthoherpesviridae</taxon>
        <taxon>Gammaherpesvirinae</taxon>
        <taxon>Rhadinovirus</taxon>
        <taxon>Rhadinovirus humangamma8</taxon>
    </lineage>
</organism>
<dbReference type="InterPro" id="IPR008566">
    <property type="entry name" value="DUF848"/>
</dbReference>